<sequence length="142" mass="16048">MAVTRERSNVLKDLSQDMEVVASHLFKEGYFKDANFLFVNGDRLDISCFNNSYGRSFIRFAVESFARDNQMVVRLGLEKGGPSLARKSGKNLDLRDVMNTITLYALDTVPPELVVPDEVQSTAKGGFEDKSSYFVRLYRMCA</sequence>
<protein>
    <submittedName>
        <fullName evidence="1">Uncharacterized protein</fullName>
    </submittedName>
</protein>
<reference evidence="1 2" key="1">
    <citation type="journal article" date="2019" name="G3 (Bethesda)">
        <title>Sequencing of a Wild Apple (Malus baccata) Genome Unravels the Differences Between Cultivated and Wild Apple Species Regarding Disease Resistance and Cold Tolerance.</title>
        <authorList>
            <person name="Chen X."/>
        </authorList>
    </citation>
    <scope>NUCLEOTIDE SEQUENCE [LARGE SCALE GENOMIC DNA]</scope>
    <source>
        <strain evidence="2">cv. Shandingzi</strain>
        <tissue evidence="1">Leaves</tissue>
    </source>
</reference>
<organism evidence="1 2">
    <name type="scientific">Malus baccata</name>
    <name type="common">Siberian crab apple</name>
    <name type="synonym">Pyrus baccata</name>
    <dbReference type="NCBI Taxonomy" id="106549"/>
    <lineage>
        <taxon>Eukaryota</taxon>
        <taxon>Viridiplantae</taxon>
        <taxon>Streptophyta</taxon>
        <taxon>Embryophyta</taxon>
        <taxon>Tracheophyta</taxon>
        <taxon>Spermatophyta</taxon>
        <taxon>Magnoliopsida</taxon>
        <taxon>eudicotyledons</taxon>
        <taxon>Gunneridae</taxon>
        <taxon>Pentapetalae</taxon>
        <taxon>rosids</taxon>
        <taxon>fabids</taxon>
        <taxon>Rosales</taxon>
        <taxon>Rosaceae</taxon>
        <taxon>Amygdaloideae</taxon>
        <taxon>Maleae</taxon>
        <taxon>Malus</taxon>
    </lineage>
</organism>
<dbReference type="AlphaFoldDB" id="A0A540MWG4"/>
<proteinExistence type="predicted"/>
<dbReference type="Proteomes" id="UP000315295">
    <property type="component" value="Unassembled WGS sequence"/>
</dbReference>
<keyword evidence="2" id="KW-1185">Reference proteome</keyword>
<gene>
    <name evidence="1" type="ORF">C1H46_011303</name>
</gene>
<comment type="caution">
    <text evidence="1">The sequence shown here is derived from an EMBL/GenBank/DDBJ whole genome shotgun (WGS) entry which is preliminary data.</text>
</comment>
<name>A0A540MWG4_MALBA</name>
<evidence type="ECO:0000313" key="2">
    <source>
        <dbReference type="Proteomes" id="UP000315295"/>
    </source>
</evidence>
<evidence type="ECO:0000313" key="1">
    <source>
        <dbReference type="EMBL" id="TQE03132.1"/>
    </source>
</evidence>
<accession>A0A540MWG4</accession>
<dbReference type="EMBL" id="VIEB01000161">
    <property type="protein sequence ID" value="TQE03132.1"/>
    <property type="molecule type" value="Genomic_DNA"/>
</dbReference>